<keyword evidence="1" id="KW-0472">Membrane</keyword>
<evidence type="ECO:0000313" key="2">
    <source>
        <dbReference type="EMBL" id="SBT33206.1"/>
    </source>
</evidence>
<dbReference type="InterPro" id="IPR008780">
    <property type="entry name" value="Plasmodium_Vir"/>
</dbReference>
<dbReference type="Proteomes" id="UP000078550">
    <property type="component" value="Unassembled WGS sequence"/>
</dbReference>
<gene>
    <name evidence="2" type="ORF">POVWA1_015930</name>
    <name evidence="3" type="ORF">POVWA2_015430</name>
</gene>
<organism evidence="2 5">
    <name type="scientific">Plasmodium ovale wallikeri</name>
    <dbReference type="NCBI Taxonomy" id="864142"/>
    <lineage>
        <taxon>Eukaryota</taxon>
        <taxon>Sar</taxon>
        <taxon>Alveolata</taxon>
        <taxon>Apicomplexa</taxon>
        <taxon>Aconoidasida</taxon>
        <taxon>Haemosporida</taxon>
        <taxon>Plasmodiidae</taxon>
        <taxon>Plasmodium</taxon>
        <taxon>Plasmodium (Plasmodium)</taxon>
    </lineage>
</organism>
<accession>A0A1A8YNU4</accession>
<dbReference type="EMBL" id="FLRD01000052">
    <property type="protein sequence ID" value="SBT33206.1"/>
    <property type="molecule type" value="Genomic_DNA"/>
</dbReference>
<dbReference type="AlphaFoldDB" id="A0A1A8YNU4"/>
<reference evidence="4 5" key="2">
    <citation type="submission" date="2016-05" db="EMBL/GenBank/DDBJ databases">
        <authorList>
            <person name="Naeem Raeece"/>
        </authorList>
    </citation>
    <scope>NUCLEOTIDE SEQUENCE [LARGE SCALE GENOMIC DNA]</scope>
</reference>
<sequence>MSTYTLDHDLQNLLDYKILSEIYLVEFYESLSAKSGSNTSNNCSYSKGETKELKGDICEIWKKLHAILGDWNNEHAKYGGLNPDKSCEYLNYWIYGKLKDIQAKNDDIDWLYFFWEDFVSKRPKKEEKCYGKKYNSFSSEEMGNKKIFYDFFEYYNRIKSELHVKNTEKDEYCNYIKKIFQLYKEMEQKNSSQRYSEDIYKFKKKFFLNGELNILEELCPDRCLKLVFNTNHATLCPFEKESPKEIVEEALKSCKDKRTLSADGNGSINKEYEDILKNFTEYKTYDELNKDVEFYHYHSICSDLLKPNEENCSTYYLCIKLAKNLKKLSEMKGEKRFNHCEYLIHWIYAEIISLFNIKSSNIYDMPALSAFFHVGYRILYHLGITDCYFDIVNIDSKELKQKKNLHDYFKNYNQIYSDISPNHSERKKYCEYITHINDLYNTHLDSCCTYYVDGTHYSDKCKNYFNCNVSYYPYNLYSKLKCSDIIAPEKRIKEVKPVALDYYVKLLTKKSHEQPNLTKWGNSRSSSSLQKECNGIICDPFYIFTSVAFTLMGIFLLFFIFYKFIPIVPWIHNKVRKKKNVNYGFQQSTKQFLEYETKHVNNNSPKKRLNIAYHQR</sequence>
<keyword evidence="1" id="KW-0812">Transmembrane</keyword>
<keyword evidence="1" id="KW-1133">Transmembrane helix</keyword>
<feature type="transmembrane region" description="Helical" evidence="1">
    <location>
        <begin position="541"/>
        <end position="562"/>
    </location>
</feature>
<proteinExistence type="predicted"/>
<evidence type="ECO:0000313" key="4">
    <source>
        <dbReference type="Proteomes" id="UP000078550"/>
    </source>
</evidence>
<dbReference type="Pfam" id="PF05795">
    <property type="entry name" value="Plasmodium_Vir"/>
    <property type="match status" value="3"/>
</dbReference>
<reference evidence="2" key="1">
    <citation type="submission" date="2016-05" db="EMBL/GenBank/DDBJ databases">
        <authorList>
            <person name="Lavstsen T."/>
            <person name="Jespersen J.S."/>
        </authorList>
    </citation>
    <scope>NUCLEOTIDE SEQUENCE [LARGE SCALE GENOMIC DNA]</scope>
</reference>
<dbReference type="EMBL" id="FLRE01000064">
    <property type="protein sequence ID" value="SBT33566.1"/>
    <property type="molecule type" value="Genomic_DNA"/>
</dbReference>
<keyword evidence="5" id="KW-1185">Reference proteome</keyword>
<protein>
    <submittedName>
        <fullName evidence="2">PIR Superfamily Protein</fullName>
    </submittedName>
</protein>
<evidence type="ECO:0000256" key="1">
    <source>
        <dbReference type="SAM" id="Phobius"/>
    </source>
</evidence>
<evidence type="ECO:0000313" key="5">
    <source>
        <dbReference type="Proteomes" id="UP000078555"/>
    </source>
</evidence>
<name>A0A1A8YNU4_PLAOA</name>
<evidence type="ECO:0000313" key="3">
    <source>
        <dbReference type="EMBL" id="SBT33566.1"/>
    </source>
</evidence>
<dbReference type="Proteomes" id="UP000078555">
    <property type="component" value="Unassembled WGS sequence"/>
</dbReference>